<dbReference type="Pfam" id="PF00400">
    <property type="entry name" value="WD40"/>
    <property type="match status" value="3"/>
</dbReference>
<dbReference type="InterPro" id="IPR015943">
    <property type="entry name" value="WD40/YVTN_repeat-like_dom_sf"/>
</dbReference>
<name>A0A3M6W469_HORWE</name>
<dbReference type="PROSITE" id="PS50294">
    <property type="entry name" value="WD_REPEATS_REGION"/>
    <property type="match status" value="1"/>
</dbReference>
<dbReference type="SMART" id="SM00320">
    <property type="entry name" value="WD40"/>
    <property type="match status" value="5"/>
</dbReference>
<evidence type="ECO:0000256" key="2">
    <source>
        <dbReference type="ARBA" id="ARBA00022737"/>
    </source>
</evidence>
<feature type="repeat" description="WD" evidence="4">
    <location>
        <begin position="114"/>
        <end position="149"/>
    </location>
</feature>
<keyword evidence="1 4" id="KW-0853">WD repeat</keyword>
<evidence type="ECO:0000256" key="4">
    <source>
        <dbReference type="PROSITE-ProRule" id="PRU00221"/>
    </source>
</evidence>
<dbReference type="PROSITE" id="PS00678">
    <property type="entry name" value="WD_REPEATS_1"/>
    <property type="match status" value="2"/>
</dbReference>
<evidence type="ECO:0008006" key="7">
    <source>
        <dbReference type="Google" id="ProtNLM"/>
    </source>
</evidence>
<dbReference type="InterPro" id="IPR036322">
    <property type="entry name" value="WD40_repeat_dom_sf"/>
</dbReference>
<reference evidence="5 6" key="1">
    <citation type="journal article" date="2018" name="BMC Genomics">
        <title>Genomic evidence for intraspecific hybridization in a clonal and extremely halotolerant yeast.</title>
        <authorList>
            <person name="Gostincar C."/>
            <person name="Stajich J.E."/>
            <person name="Zupancic J."/>
            <person name="Zalar P."/>
            <person name="Gunde-Cimerman N."/>
        </authorList>
    </citation>
    <scope>NUCLEOTIDE SEQUENCE [LARGE SCALE GENOMIC DNA]</scope>
    <source>
        <strain evidence="5 6">EXF-6656</strain>
    </source>
</reference>
<dbReference type="Proteomes" id="UP000281245">
    <property type="component" value="Unassembled WGS sequence"/>
</dbReference>
<dbReference type="OrthoDB" id="340259at2759"/>
<dbReference type="InterPro" id="IPR001680">
    <property type="entry name" value="WD40_rpt"/>
</dbReference>
<comment type="caution">
    <text evidence="5">The sequence shown here is derived from an EMBL/GenBank/DDBJ whole genome shotgun (WGS) entry which is preliminary data.</text>
</comment>
<dbReference type="PROSITE" id="PS50082">
    <property type="entry name" value="WD_REPEATS_2"/>
    <property type="match status" value="2"/>
</dbReference>
<dbReference type="PANTHER" id="PTHR22839">
    <property type="entry name" value="THO COMPLEX SUBUNIT 3 THO3"/>
    <property type="match status" value="1"/>
</dbReference>
<evidence type="ECO:0000313" key="6">
    <source>
        <dbReference type="Proteomes" id="UP000281245"/>
    </source>
</evidence>
<dbReference type="GO" id="GO:0000445">
    <property type="term" value="C:THO complex part of transcription export complex"/>
    <property type="evidence" value="ECO:0007669"/>
    <property type="project" value="TreeGrafter"/>
</dbReference>
<dbReference type="VEuPathDB" id="FungiDB:BTJ68_04752"/>
<sequence>MQRFGCDNLATMAPPHRPRLLKKSDLPSFLKPLKPTLFSESSAPPSSRYSQPLVQKIADISWSPTGSSIATCTSSNIRVWNSGRPNVKSSTEIRNAHPRDGGEWGRSGVSGDGVEKVVFSPRDEGVLASLGADGMVRLWDLKTPNKAIPVGDCKVPKQGGVLVWHPEGHQILVTVKSSNEIHQIDVRRFPTATSDPLQPVRFTLEPASRTPDAPYTVYTNLAFSNSGRELFATTTNAGVQILDYPSLTHLHSLSAFQGETHCVEHSPSGAHVAAGSADSTISLWDTSTWLTPHTLSHSQQLMPIRSFGFSFDGAYMVAGSGDHLGTMGKTEGGGGSSGLHIYHVDSGDVVHTIETTNCPTHVAWHPSRYWIAYAGDPGGLRVVGIGSNVL</sequence>
<accession>A0A3M6W469</accession>
<feature type="repeat" description="WD" evidence="4">
    <location>
        <begin position="253"/>
        <end position="288"/>
    </location>
</feature>
<proteinExistence type="inferred from homology"/>
<comment type="similarity">
    <text evidence="3">Belongs to the THOC3 family.</text>
</comment>
<dbReference type="AlphaFoldDB" id="A0A3M6W469"/>
<organism evidence="5 6">
    <name type="scientific">Hortaea werneckii</name>
    <name type="common">Black yeast</name>
    <name type="synonym">Cladosporium werneckii</name>
    <dbReference type="NCBI Taxonomy" id="91943"/>
    <lineage>
        <taxon>Eukaryota</taxon>
        <taxon>Fungi</taxon>
        <taxon>Dikarya</taxon>
        <taxon>Ascomycota</taxon>
        <taxon>Pezizomycotina</taxon>
        <taxon>Dothideomycetes</taxon>
        <taxon>Dothideomycetidae</taxon>
        <taxon>Mycosphaerellales</taxon>
        <taxon>Teratosphaeriaceae</taxon>
        <taxon>Hortaea</taxon>
    </lineage>
</organism>
<gene>
    <name evidence="5" type="ORF">D0869_13735</name>
</gene>
<dbReference type="SUPFAM" id="SSF50978">
    <property type="entry name" value="WD40 repeat-like"/>
    <property type="match status" value="1"/>
</dbReference>
<evidence type="ECO:0000313" key="5">
    <source>
        <dbReference type="EMBL" id="RMX73308.1"/>
    </source>
</evidence>
<protein>
    <recommendedName>
        <fullName evidence="7">Anaphase-promoting complex subunit 4 WD40 domain-containing protein</fullName>
    </recommendedName>
</protein>
<keyword evidence="2" id="KW-0677">Repeat</keyword>
<dbReference type="Gene3D" id="2.130.10.10">
    <property type="entry name" value="YVTN repeat-like/Quinoprotein amine dehydrogenase"/>
    <property type="match status" value="2"/>
</dbReference>
<dbReference type="EMBL" id="QWIJ01001864">
    <property type="protein sequence ID" value="RMX73308.1"/>
    <property type="molecule type" value="Genomic_DNA"/>
</dbReference>
<dbReference type="GO" id="GO:0006406">
    <property type="term" value="P:mRNA export from nucleus"/>
    <property type="evidence" value="ECO:0007669"/>
    <property type="project" value="InterPro"/>
</dbReference>
<dbReference type="InterPro" id="IPR019775">
    <property type="entry name" value="WD40_repeat_CS"/>
</dbReference>
<evidence type="ECO:0000256" key="1">
    <source>
        <dbReference type="ARBA" id="ARBA00022574"/>
    </source>
</evidence>
<evidence type="ECO:0000256" key="3">
    <source>
        <dbReference type="ARBA" id="ARBA00046343"/>
    </source>
</evidence>
<dbReference type="PANTHER" id="PTHR22839:SF0">
    <property type="entry name" value="THO COMPLEX SUBUNIT 3"/>
    <property type="match status" value="1"/>
</dbReference>
<dbReference type="InterPro" id="IPR040132">
    <property type="entry name" value="Tex1/THOC3"/>
</dbReference>